<name>A0A409YMC3_9AGAR</name>
<evidence type="ECO:0000313" key="6">
    <source>
        <dbReference type="EMBL" id="PPR04180.1"/>
    </source>
</evidence>
<evidence type="ECO:0000256" key="3">
    <source>
        <dbReference type="ARBA" id="ARBA00022833"/>
    </source>
</evidence>
<gene>
    <name evidence="6" type="ORF">CVT26_003820</name>
</gene>
<dbReference type="InterPro" id="IPR017907">
    <property type="entry name" value="Znf_RING_CS"/>
</dbReference>
<organism evidence="6 7">
    <name type="scientific">Gymnopilus dilepis</name>
    <dbReference type="NCBI Taxonomy" id="231916"/>
    <lineage>
        <taxon>Eukaryota</taxon>
        <taxon>Fungi</taxon>
        <taxon>Dikarya</taxon>
        <taxon>Basidiomycota</taxon>
        <taxon>Agaricomycotina</taxon>
        <taxon>Agaricomycetes</taxon>
        <taxon>Agaricomycetidae</taxon>
        <taxon>Agaricales</taxon>
        <taxon>Agaricineae</taxon>
        <taxon>Hymenogastraceae</taxon>
        <taxon>Gymnopilus</taxon>
    </lineage>
</organism>
<dbReference type="InParanoid" id="A0A409YMC3"/>
<feature type="domain" description="RING-type" evidence="5">
    <location>
        <begin position="88"/>
        <end position="167"/>
    </location>
</feature>
<evidence type="ECO:0000313" key="7">
    <source>
        <dbReference type="Proteomes" id="UP000284706"/>
    </source>
</evidence>
<dbReference type="EMBL" id="NHYE01000663">
    <property type="protein sequence ID" value="PPR04180.1"/>
    <property type="molecule type" value="Genomic_DNA"/>
</dbReference>
<dbReference type="Gene3D" id="3.30.40.10">
    <property type="entry name" value="Zinc/RING finger domain, C3HC4 (zinc finger)"/>
    <property type="match status" value="1"/>
</dbReference>
<dbReference type="Proteomes" id="UP000284706">
    <property type="component" value="Unassembled WGS sequence"/>
</dbReference>
<reference evidence="6 7" key="1">
    <citation type="journal article" date="2018" name="Evol. Lett.">
        <title>Horizontal gene cluster transfer increased hallucinogenic mushroom diversity.</title>
        <authorList>
            <person name="Reynolds H.T."/>
            <person name="Vijayakumar V."/>
            <person name="Gluck-Thaler E."/>
            <person name="Korotkin H.B."/>
            <person name="Matheny P.B."/>
            <person name="Slot J.C."/>
        </authorList>
    </citation>
    <scope>NUCLEOTIDE SEQUENCE [LARGE SCALE GENOMIC DNA]</scope>
    <source>
        <strain evidence="6 7">SRW20</strain>
    </source>
</reference>
<dbReference type="SUPFAM" id="SSF57850">
    <property type="entry name" value="RING/U-box"/>
    <property type="match status" value="1"/>
</dbReference>
<proteinExistence type="predicted"/>
<dbReference type="OrthoDB" id="3129882at2759"/>
<keyword evidence="1" id="KW-0479">Metal-binding</keyword>
<evidence type="ECO:0000256" key="1">
    <source>
        <dbReference type="ARBA" id="ARBA00022723"/>
    </source>
</evidence>
<protein>
    <recommendedName>
        <fullName evidence="5">RING-type domain-containing protein</fullName>
    </recommendedName>
</protein>
<dbReference type="InterPro" id="IPR013083">
    <property type="entry name" value="Znf_RING/FYVE/PHD"/>
</dbReference>
<dbReference type="PROSITE" id="PS00518">
    <property type="entry name" value="ZF_RING_1"/>
    <property type="match status" value="1"/>
</dbReference>
<comment type="caution">
    <text evidence="6">The sequence shown here is derived from an EMBL/GenBank/DDBJ whole genome shotgun (WGS) entry which is preliminary data.</text>
</comment>
<dbReference type="AlphaFoldDB" id="A0A409YMC3"/>
<keyword evidence="7" id="KW-1185">Reference proteome</keyword>
<dbReference type="GO" id="GO:0008270">
    <property type="term" value="F:zinc ion binding"/>
    <property type="evidence" value="ECO:0007669"/>
    <property type="project" value="UniProtKB-KW"/>
</dbReference>
<keyword evidence="2 4" id="KW-0863">Zinc-finger</keyword>
<evidence type="ECO:0000259" key="5">
    <source>
        <dbReference type="PROSITE" id="PS50089"/>
    </source>
</evidence>
<evidence type="ECO:0000256" key="2">
    <source>
        <dbReference type="ARBA" id="ARBA00022771"/>
    </source>
</evidence>
<dbReference type="PROSITE" id="PS50089">
    <property type="entry name" value="ZF_RING_2"/>
    <property type="match status" value="1"/>
</dbReference>
<dbReference type="SMART" id="SM00184">
    <property type="entry name" value="RING"/>
    <property type="match status" value="2"/>
</dbReference>
<accession>A0A409YMC3</accession>
<keyword evidence="3" id="KW-0862">Zinc</keyword>
<dbReference type="InterPro" id="IPR001841">
    <property type="entry name" value="Znf_RING"/>
</dbReference>
<sequence>MVDLSTDKIIVVRVLLGFRSHCERPDRFVTTSELRRAYKEWNDRREEQTRVSHELGLFRKRVHDILKSDRHAEKEMHAATLLKNQLKCPICCSFMSDIIVRYGSQPYARLSSHGDHAPFLTPVSIQECGHVFCRTCLVQWEHSLESMSCDSSDSEDYEPQLTCPLCRTDVFLPVSREPTLRFFVRLLSGVELAMEPHHAVDLRLKNQLYIPVPPERIVSRTSATHLTGLNAYRQRDITPLRPTYALHHDSDVIASTFDLVRQSTRSLVHIIQIQKGERHILEILLTQLNAPPETTSLFIVLQRFLCCISCGTLGIIPKVCGHTVCDKCSARLEECICMFSHPRTASREVFMLTSISETVNSVVESRSSRYEAYCMHKNS</sequence>
<evidence type="ECO:0000256" key="4">
    <source>
        <dbReference type="PROSITE-ProRule" id="PRU00175"/>
    </source>
</evidence>